<reference evidence="2 3" key="1">
    <citation type="journal article" date="2012" name="J. Bacteriol.">
        <title>Genome Sequence of the Pattern-Forming Social Bacterium Paenibacillus dendritiformis C454 Chiral Morphotype.</title>
        <authorList>
            <person name="Sirota-Madi A."/>
            <person name="Olender T."/>
            <person name="Helman Y."/>
            <person name="Brainis I."/>
            <person name="Finkelshtein A."/>
            <person name="Roth D."/>
            <person name="Hagai E."/>
            <person name="Leshkowitz D."/>
            <person name="Brodsky L."/>
            <person name="Galatenko V."/>
            <person name="Nikolaev V."/>
            <person name="Gutnick D.L."/>
            <person name="Lancet D."/>
            <person name="Ben-Jacob E."/>
        </authorList>
    </citation>
    <scope>NUCLEOTIDE SEQUENCE [LARGE SCALE GENOMIC DNA]</scope>
    <source>
        <strain evidence="2 3">C454</strain>
    </source>
</reference>
<feature type="chain" id="PRO_5039207029" description="Lipoprotein" evidence="1">
    <location>
        <begin position="21"/>
        <end position="325"/>
    </location>
</feature>
<dbReference type="PATRIC" id="fig|1131935.3.peg.5130"/>
<organism evidence="2 3">
    <name type="scientific">Paenibacillus dendritiformis C454</name>
    <dbReference type="NCBI Taxonomy" id="1131935"/>
    <lineage>
        <taxon>Bacteria</taxon>
        <taxon>Bacillati</taxon>
        <taxon>Bacillota</taxon>
        <taxon>Bacilli</taxon>
        <taxon>Bacillales</taxon>
        <taxon>Paenibacillaceae</taxon>
        <taxon>Paenibacillus</taxon>
    </lineage>
</organism>
<accession>H3SMY6</accession>
<evidence type="ECO:0000256" key="1">
    <source>
        <dbReference type="SAM" id="SignalP"/>
    </source>
</evidence>
<dbReference type="OrthoDB" id="2665517at2"/>
<name>H3SMY6_9BACL</name>
<protein>
    <recommendedName>
        <fullName evidence="4">Lipoprotein</fullName>
    </recommendedName>
</protein>
<feature type="signal peptide" evidence="1">
    <location>
        <begin position="1"/>
        <end position="20"/>
    </location>
</feature>
<evidence type="ECO:0000313" key="3">
    <source>
        <dbReference type="Proteomes" id="UP000003900"/>
    </source>
</evidence>
<sequence>MNKKWLFIVIICLLNLTACSLGEPEHLISALKTKVTDFSRFEHSDFTILYPNTFKPTKTNEHHIAFQGEIGKRGPIRFEITVKTYEDDAPFVKNLLGYSISEMSELLRQPANNRVSGYMHETATDLGVRAMIYYQEDADSDKGTLSVYNYLVPLDSKLYILSFFCDKDTFELFKESIYKVSDSIVFKHMPVTAWNTEDVNIETNGNGALAIRELQTYKTLKNGKKVKAAELFKEPWKYYGQAITVKGNVEYVSSFRPIGDVRSEVILQTDDGTLVGVLGMNRAKDGLKVGDRTMLTGLPIGKGNVKDSQGNLYPCVYMIGDDVKR</sequence>
<dbReference type="EMBL" id="AHKH01000116">
    <property type="protein sequence ID" value="EHQ59572.1"/>
    <property type="molecule type" value="Genomic_DNA"/>
</dbReference>
<comment type="caution">
    <text evidence="2">The sequence shown here is derived from an EMBL/GenBank/DDBJ whole genome shotgun (WGS) entry which is preliminary data.</text>
</comment>
<evidence type="ECO:0000313" key="2">
    <source>
        <dbReference type="EMBL" id="EHQ59572.1"/>
    </source>
</evidence>
<gene>
    <name evidence="2" type="ORF">PDENDC454_24665</name>
</gene>
<keyword evidence="3" id="KW-1185">Reference proteome</keyword>
<dbReference type="Proteomes" id="UP000003900">
    <property type="component" value="Unassembled WGS sequence"/>
</dbReference>
<keyword evidence="1" id="KW-0732">Signal</keyword>
<dbReference type="AlphaFoldDB" id="H3SMY6"/>
<evidence type="ECO:0008006" key="4">
    <source>
        <dbReference type="Google" id="ProtNLM"/>
    </source>
</evidence>
<dbReference type="RefSeq" id="WP_006679412.1">
    <property type="nucleotide sequence ID" value="NZ_AHKH01000116.1"/>
</dbReference>
<proteinExistence type="predicted"/>